<sequence>MKTYIYRGGFPIVEKSGVGKAIEHQEKMLNAVEAPRAARWKEATVVHMNTVFPDSVIAAFIAKMQKKKVIYYGHSTMEDFKNSFIGSNLAAPIFKKWICFCYNLGDVVVTPTEYSRKLLEGYGLKRKIYSITNGVDTEFFKPDPEGRIRFRAKYQLTEEQKVVISVGHLIGRKGILDFLELARMMPKVQFIWFGGGNENLVTAEIKEAISKKPDNVLFAGFVKSDELRDAYCGADVFSFMSYEETEGIVVLEALACEIPTIVRNIPVYEGWLEDEKQVYKAETIKEFQEKITAIFSRDVRLMKKEERKIACNKSLGKVGERLLRLYFEIACK</sequence>
<dbReference type="Pfam" id="PF13439">
    <property type="entry name" value="Glyco_transf_4"/>
    <property type="match status" value="1"/>
</dbReference>
<dbReference type="InterPro" id="IPR028098">
    <property type="entry name" value="Glyco_trans_4-like_N"/>
</dbReference>
<gene>
    <name evidence="3" type="ORF">DWW65_04745</name>
</gene>
<reference evidence="3 4" key="1">
    <citation type="submission" date="2018-08" db="EMBL/GenBank/DDBJ databases">
        <title>A genome reference for cultivated species of the human gut microbiota.</title>
        <authorList>
            <person name="Zou Y."/>
            <person name="Xue W."/>
            <person name="Luo G."/>
        </authorList>
    </citation>
    <scope>NUCLEOTIDE SEQUENCE [LARGE SCALE GENOMIC DNA]</scope>
    <source>
        <strain evidence="3 4">AF16-31</strain>
    </source>
</reference>
<feature type="domain" description="Glycosyltransferase subfamily 4-like N-terminal" evidence="2">
    <location>
        <begin position="30"/>
        <end position="138"/>
    </location>
</feature>
<evidence type="ECO:0000259" key="1">
    <source>
        <dbReference type="Pfam" id="PF00534"/>
    </source>
</evidence>
<dbReference type="Proteomes" id="UP000285693">
    <property type="component" value="Unassembled WGS sequence"/>
</dbReference>
<dbReference type="RefSeq" id="WP_117823573.1">
    <property type="nucleotide sequence ID" value="NZ_QRXY01000004.1"/>
</dbReference>
<proteinExistence type="predicted"/>
<evidence type="ECO:0000313" key="3">
    <source>
        <dbReference type="EMBL" id="RGU46708.1"/>
    </source>
</evidence>
<dbReference type="PANTHER" id="PTHR45947">
    <property type="entry name" value="SULFOQUINOVOSYL TRANSFERASE SQD2"/>
    <property type="match status" value="1"/>
</dbReference>
<protein>
    <submittedName>
        <fullName evidence="3">Glycosyltransferase</fullName>
    </submittedName>
</protein>
<keyword evidence="3" id="KW-0808">Transferase</keyword>
<organism evidence="3 4">
    <name type="scientific">Coprococcus comes</name>
    <dbReference type="NCBI Taxonomy" id="410072"/>
    <lineage>
        <taxon>Bacteria</taxon>
        <taxon>Bacillati</taxon>
        <taxon>Bacillota</taxon>
        <taxon>Clostridia</taxon>
        <taxon>Lachnospirales</taxon>
        <taxon>Lachnospiraceae</taxon>
        <taxon>Coprococcus</taxon>
    </lineage>
</organism>
<dbReference type="InterPro" id="IPR001296">
    <property type="entry name" value="Glyco_trans_1"/>
</dbReference>
<feature type="domain" description="Glycosyl transferase family 1" evidence="1">
    <location>
        <begin position="149"/>
        <end position="298"/>
    </location>
</feature>
<name>A0A3R6DXH8_9FIRM</name>
<comment type="caution">
    <text evidence="3">The sequence shown here is derived from an EMBL/GenBank/DDBJ whole genome shotgun (WGS) entry which is preliminary data.</text>
</comment>
<dbReference type="Pfam" id="PF00534">
    <property type="entry name" value="Glycos_transf_1"/>
    <property type="match status" value="1"/>
</dbReference>
<dbReference type="SUPFAM" id="SSF53756">
    <property type="entry name" value="UDP-Glycosyltransferase/glycogen phosphorylase"/>
    <property type="match status" value="1"/>
</dbReference>
<evidence type="ECO:0000259" key="2">
    <source>
        <dbReference type="Pfam" id="PF13439"/>
    </source>
</evidence>
<dbReference type="EMBL" id="QRXY01000004">
    <property type="protein sequence ID" value="RGU46708.1"/>
    <property type="molecule type" value="Genomic_DNA"/>
</dbReference>
<dbReference type="Gene3D" id="3.40.50.2000">
    <property type="entry name" value="Glycogen Phosphorylase B"/>
    <property type="match status" value="2"/>
</dbReference>
<dbReference type="InterPro" id="IPR050194">
    <property type="entry name" value="Glycosyltransferase_grp1"/>
</dbReference>
<accession>A0A3R6DXH8</accession>
<evidence type="ECO:0000313" key="4">
    <source>
        <dbReference type="Proteomes" id="UP000285693"/>
    </source>
</evidence>
<dbReference type="PANTHER" id="PTHR45947:SF3">
    <property type="entry name" value="SULFOQUINOVOSYL TRANSFERASE SQD2"/>
    <property type="match status" value="1"/>
</dbReference>
<dbReference type="GO" id="GO:0016757">
    <property type="term" value="F:glycosyltransferase activity"/>
    <property type="evidence" value="ECO:0007669"/>
    <property type="project" value="InterPro"/>
</dbReference>
<dbReference type="AlphaFoldDB" id="A0A3R6DXH8"/>